<dbReference type="Proteomes" id="UP000008854">
    <property type="component" value="Unassembled WGS sequence"/>
</dbReference>
<dbReference type="WBParaSite" id="Smp_328930.1">
    <property type="protein sequence ID" value="Smp_328930.1"/>
    <property type="gene ID" value="Smp_328930"/>
</dbReference>
<dbReference type="AlphaFoldDB" id="A0A5K4FAV7"/>
<proteinExistence type="predicted"/>
<accession>A0A5K4FAV7</accession>
<reference evidence="2" key="2">
    <citation type="submission" date="2019-11" db="UniProtKB">
        <authorList>
            <consortium name="WormBaseParasite"/>
        </authorList>
    </citation>
    <scope>IDENTIFICATION</scope>
    <source>
        <strain evidence="2">Puerto Rican</strain>
    </source>
</reference>
<evidence type="ECO:0000313" key="2">
    <source>
        <dbReference type="WBParaSite" id="Smp_328930.1"/>
    </source>
</evidence>
<sequence length="80" mass="9222">MSVVPTIKHFIIINTYVFRDAFKLFDCTNNLTLLRFRPQLITSTTDHITTEGIISQTENVTHPILTVQDVYRIGNETKLI</sequence>
<keyword evidence="1" id="KW-1185">Reference proteome</keyword>
<evidence type="ECO:0000313" key="1">
    <source>
        <dbReference type="Proteomes" id="UP000008854"/>
    </source>
</evidence>
<name>A0A5K4FAV7_SCHMA</name>
<dbReference type="InParanoid" id="A0A5K4FAV7"/>
<protein>
    <submittedName>
        <fullName evidence="2">Uncharacterized protein</fullName>
    </submittedName>
</protein>
<organism evidence="1 2">
    <name type="scientific">Schistosoma mansoni</name>
    <name type="common">Blood fluke</name>
    <dbReference type="NCBI Taxonomy" id="6183"/>
    <lineage>
        <taxon>Eukaryota</taxon>
        <taxon>Metazoa</taxon>
        <taxon>Spiralia</taxon>
        <taxon>Lophotrochozoa</taxon>
        <taxon>Platyhelminthes</taxon>
        <taxon>Trematoda</taxon>
        <taxon>Digenea</taxon>
        <taxon>Strigeidida</taxon>
        <taxon>Schistosomatoidea</taxon>
        <taxon>Schistosomatidae</taxon>
        <taxon>Schistosoma</taxon>
    </lineage>
</organism>
<reference evidence="1" key="1">
    <citation type="journal article" date="2012" name="PLoS Negl. Trop. Dis.">
        <title>A systematically improved high quality genome and transcriptome of the human blood fluke Schistosoma mansoni.</title>
        <authorList>
            <person name="Protasio A.V."/>
            <person name="Tsai I.J."/>
            <person name="Babbage A."/>
            <person name="Nichol S."/>
            <person name="Hunt M."/>
            <person name="Aslett M.A."/>
            <person name="De Silva N."/>
            <person name="Velarde G.S."/>
            <person name="Anderson T.J."/>
            <person name="Clark R.C."/>
            <person name="Davidson C."/>
            <person name="Dillon G.P."/>
            <person name="Holroyd N.E."/>
            <person name="LoVerde P.T."/>
            <person name="Lloyd C."/>
            <person name="McQuillan J."/>
            <person name="Oliveira G."/>
            <person name="Otto T.D."/>
            <person name="Parker-Manuel S.J."/>
            <person name="Quail M.A."/>
            <person name="Wilson R.A."/>
            <person name="Zerlotini A."/>
            <person name="Dunne D.W."/>
            <person name="Berriman M."/>
        </authorList>
    </citation>
    <scope>NUCLEOTIDE SEQUENCE [LARGE SCALE GENOMIC DNA]</scope>
    <source>
        <strain evidence="1">Puerto Rican</strain>
    </source>
</reference>